<protein>
    <submittedName>
        <fullName evidence="1">Uncharacterized protein</fullName>
    </submittedName>
</protein>
<evidence type="ECO:0000313" key="1">
    <source>
        <dbReference type="EMBL" id="CAB4123010.1"/>
    </source>
</evidence>
<accession>A0A6J5KSK7</accession>
<organism evidence="1">
    <name type="scientific">uncultured Caudovirales phage</name>
    <dbReference type="NCBI Taxonomy" id="2100421"/>
    <lineage>
        <taxon>Viruses</taxon>
        <taxon>Duplodnaviria</taxon>
        <taxon>Heunggongvirae</taxon>
        <taxon>Uroviricota</taxon>
        <taxon>Caudoviricetes</taxon>
        <taxon>Peduoviridae</taxon>
        <taxon>Maltschvirus</taxon>
        <taxon>Maltschvirus maltsch</taxon>
    </lineage>
</organism>
<reference evidence="1" key="1">
    <citation type="submission" date="2020-04" db="EMBL/GenBank/DDBJ databases">
        <authorList>
            <person name="Chiriac C."/>
            <person name="Salcher M."/>
            <person name="Ghai R."/>
            <person name="Kavagutti S V."/>
        </authorList>
    </citation>
    <scope>NUCLEOTIDE SEQUENCE</scope>
</reference>
<name>A0A6J5KSK7_9CAUD</name>
<sequence>MLAEVISNITSAMATWWKNFNMTPEELWLSQSADVGELENRLRILENSDQSFSNFITGTR</sequence>
<gene>
    <name evidence="1" type="ORF">UFOVP29_169</name>
</gene>
<dbReference type="EMBL" id="LR796167">
    <property type="protein sequence ID" value="CAB4123010.1"/>
    <property type="molecule type" value="Genomic_DNA"/>
</dbReference>
<proteinExistence type="predicted"/>